<comment type="subcellular location">
    <subcellularLocation>
        <location evidence="1">Membrane</location>
        <topology evidence="1">Multi-pass membrane protein</topology>
    </subcellularLocation>
</comment>
<feature type="transmembrane region" description="Helical" evidence="6">
    <location>
        <begin position="7"/>
        <end position="24"/>
    </location>
</feature>
<keyword evidence="5 6" id="KW-0472">Membrane</keyword>
<feature type="transmembrane region" description="Helical" evidence="6">
    <location>
        <begin position="248"/>
        <end position="269"/>
    </location>
</feature>
<gene>
    <name evidence="8" type="ORF">CF386_07590</name>
</gene>
<dbReference type="GO" id="GO:0005886">
    <property type="term" value="C:plasma membrane"/>
    <property type="evidence" value="ECO:0007669"/>
    <property type="project" value="TreeGrafter"/>
</dbReference>
<evidence type="ECO:0000256" key="6">
    <source>
        <dbReference type="SAM" id="Phobius"/>
    </source>
</evidence>
<evidence type="ECO:0000313" key="9">
    <source>
        <dbReference type="Proteomes" id="UP000242175"/>
    </source>
</evidence>
<dbReference type="InterPro" id="IPR020846">
    <property type="entry name" value="MFS_dom"/>
</dbReference>
<dbReference type="KEGG" id="pmai:CF386_07590"/>
<dbReference type="PROSITE" id="PS50850">
    <property type="entry name" value="MFS"/>
    <property type="match status" value="1"/>
</dbReference>
<dbReference type="RefSeq" id="WP_089073830.1">
    <property type="nucleotide sequence ID" value="NZ_CBCSAM010000006.1"/>
</dbReference>
<dbReference type="SUPFAM" id="SSF103473">
    <property type="entry name" value="MFS general substrate transporter"/>
    <property type="match status" value="1"/>
</dbReference>
<feature type="domain" description="Major facilitator superfamily (MFS) profile" evidence="7">
    <location>
        <begin position="9"/>
        <end position="387"/>
    </location>
</feature>
<dbReference type="PANTHER" id="PTHR23502:SF132">
    <property type="entry name" value="POLYAMINE TRANSPORTER 2-RELATED"/>
    <property type="match status" value="1"/>
</dbReference>
<protein>
    <submittedName>
        <fullName evidence="8">Sugar (And other) transporter family protein</fullName>
    </submittedName>
</protein>
<dbReference type="Gene3D" id="1.20.1720.10">
    <property type="entry name" value="Multidrug resistance protein D"/>
    <property type="match status" value="1"/>
</dbReference>
<evidence type="ECO:0000256" key="2">
    <source>
        <dbReference type="ARBA" id="ARBA00022448"/>
    </source>
</evidence>
<evidence type="ECO:0000256" key="5">
    <source>
        <dbReference type="ARBA" id="ARBA00023136"/>
    </source>
</evidence>
<accession>A0A220VFF7</accession>
<dbReference type="InterPro" id="IPR036259">
    <property type="entry name" value="MFS_trans_sf"/>
</dbReference>
<keyword evidence="2" id="KW-0813">Transport</keyword>
<evidence type="ECO:0000256" key="1">
    <source>
        <dbReference type="ARBA" id="ARBA00004141"/>
    </source>
</evidence>
<dbReference type="Pfam" id="PF07690">
    <property type="entry name" value="MFS_1"/>
    <property type="match status" value="1"/>
</dbReference>
<feature type="transmembrane region" description="Helical" evidence="6">
    <location>
        <begin position="76"/>
        <end position="98"/>
    </location>
</feature>
<dbReference type="EMBL" id="CP022356">
    <property type="protein sequence ID" value="ASK78922.1"/>
    <property type="molecule type" value="Genomic_DNA"/>
</dbReference>
<feature type="transmembrane region" description="Helical" evidence="6">
    <location>
        <begin position="133"/>
        <end position="155"/>
    </location>
</feature>
<dbReference type="GO" id="GO:1990961">
    <property type="term" value="P:xenobiotic detoxification by transmembrane export across the plasma membrane"/>
    <property type="evidence" value="ECO:0007669"/>
    <property type="project" value="TreeGrafter"/>
</dbReference>
<reference evidence="8 9" key="1">
    <citation type="journal article" date="2016" name="Int. J. Syst. Evol. Microbiol.">
        <title>Paraphotobacterium marinum gen. nov., sp. nov., a member of the family Vibrionaceae, isolated from surface seawater.</title>
        <authorList>
            <person name="Huang Z."/>
            <person name="Dong C."/>
            <person name="Shao Z."/>
        </authorList>
    </citation>
    <scope>NUCLEOTIDE SEQUENCE [LARGE SCALE GENOMIC DNA]</scope>
    <source>
        <strain evidence="8 9">NSCS20N07D</strain>
    </source>
</reference>
<dbReference type="InterPro" id="IPR011701">
    <property type="entry name" value="MFS"/>
</dbReference>
<dbReference type="AlphaFoldDB" id="A0A220VFF7"/>
<evidence type="ECO:0000256" key="3">
    <source>
        <dbReference type="ARBA" id="ARBA00022692"/>
    </source>
</evidence>
<feature type="transmembrane region" description="Helical" evidence="6">
    <location>
        <begin position="335"/>
        <end position="358"/>
    </location>
</feature>
<feature type="transmembrane region" description="Helical" evidence="6">
    <location>
        <begin position="215"/>
        <end position="236"/>
    </location>
</feature>
<evidence type="ECO:0000313" key="8">
    <source>
        <dbReference type="EMBL" id="ASK78922.1"/>
    </source>
</evidence>
<sequence>MNKKNTILFIFLVNLTVPMAGMSTDIYLPSLPFMSEYFNSSNNVIQLSITLFAISFGLTQWIAGPISDAIGRHRPILLALLIQILSLIMIICTDNIYVLNCARFVQGFGVGLMIVPTRAILSDILSGEQLKKHLTYITTSFSIGPIVAPFLGGYLQHYFSWQANFSFILIYLSILFLFYFFLFKETLIEKKKFSFNLLFHNTKTVFKSFSFVKSILLAGSVYSYVAIFSVVGPFYIQNILNKSAIFNGYVALSIGVFWFIGNLFSRILFHIEREKKEIIALIGTVIFAVVFLMIELLSNNFYFILLPLLLMVGFSGFVFPIAVSEGLSIFKNMSGTANGILFSFCWVSYGVFTGIGSLLKAHSLFPLTVLYLILSILILLLFFKIRHKK</sequence>
<feature type="transmembrane region" description="Helical" evidence="6">
    <location>
        <begin position="303"/>
        <end position="323"/>
    </location>
</feature>
<feature type="transmembrane region" description="Helical" evidence="6">
    <location>
        <begin position="104"/>
        <end position="121"/>
    </location>
</feature>
<proteinExistence type="predicted"/>
<evidence type="ECO:0000256" key="4">
    <source>
        <dbReference type="ARBA" id="ARBA00022989"/>
    </source>
</evidence>
<evidence type="ECO:0000259" key="7">
    <source>
        <dbReference type="PROSITE" id="PS50850"/>
    </source>
</evidence>
<name>A0A220VFF7_9GAMM</name>
<dbReference type="PANTHER" id="PTHR23502">
    <property type="entry name" value="MAJOR FACILITATOR SUPERFAMILY"/>
    <property type="match status" value="1"/>
</dbReference>
<feature type="transmembrane region" description="Helical" evidence="6">
    <location>
        <begin position="364"/>
        <end position="383"/>
    </location>
</feature>
<dbReference type="Proteomes" id="UP000242175">
    <property type="component" value="Chromosome small"/>
</dbReference>
<organism evidence="8 9">
    <name type="scientific">Paraphotobacterium marinum</name>
    <dbReference type="NCBI Taxonomy" id="1755811"/>
    <lineage>
        <taxon>Bacteria</taxon>
        <taxon>Pseudomonadati</taxon>
        <taxon>Pseudomonadota</taxon>
        <taxon>Gammaproteobacteria</taxon>
        <taxon>Vibrionales</taxon>
        <taxon>Vibrionaceae</taxon>
        <taxon>Paraphotobacterium</taxon>
    </lineage>
</organism>
<keyword evidence="9" id="KW-1185">Reference proteome</keyword>
<keyword evidence="4 6" id="KW-1133">Transmembrane helix</keyword>
<feature type="transmembrane region" description="Helical" evidence="6">
    <location>
        <begin position="161"/>
        <end position="182"/>
    </location>
</feature>
<keyword evidence="3 6" id="KW-0812">Transmembrane</keyword>
<feature type="transmembrane region" description="Helical" evidence="6">
    <location>
        <begin position="44"/>
        <end position="64"/>
    </location>
</feature>
<dbReference type="OrthoDB" id="3237211at2"/>
<dbReference type="GO" id="GO:0015385">
    <property type="term" value="F:sodium:proton antiporter activity"/>
    <property type="evidence" value="ECO:0007669"/>
    <property type="project" value="TreeGrafter"/>
</dbReference>
<feature type="transmembrane region" description="Helical" evidence="6">
    <location>
        <begin position="278"/>
        <end position="297"/>
    </location>
</feature>